<reference evidence="2" key="3">
    <citation type="submission" date="2019-09" db="EMBL/GenBank/DDBJ databases">
        <title>Co-occurence of chitin degradation, pigmentation and bioactivity in marine Pseudoalteromonas.</title>
        <authorList>
            <person name="Sonnenschein E.C."/>
            <person name="Bech P.K."/>
        </authorList>
    </citation>
    <scope>NUCLEOTIDE SEQUENCE</scope>
    <source>
        <strain evidence="2">S3790</strain>
        <strain evidence="4">S3895</strain>
    </source>
</reference>
<protein>
    <submittedName>
        <fullName evidence="2">Uncharacterized protein</fullName>
    </submittedName>
</protein>
<gene>
    <name evidence="2" type="ORF">CWC19_17260</name>
    <name evidence="3" type="ORF">CWC20_01980</name>
</gene>
<name>A0A5S3V5K8_9GAMM</name>
<sequence length="167" mass="18545">MKKIALLSLFAISGSLSAQQINTQALEACTLVDNDFKRLMCFDKVMANQPIDIKGIPEKNIKALATDTKNVSDLTDEEQFGMTKKLLSQKTSFKEIENISSVVLKVETSSHGVRTFQLDNGQTWKQVGTDSFRAKSSDKVEIIRASLGSFLMKKAGTNRSIRVKRVN</sequence>
<evidence type="ECO:0000313" key="2">
    <source>
        <dbReference type="EMBL" id="TMO65754.1"/>
    </source>
</evidence>
<dbReference type="RefSeq" id="WP_138593009.1">
    <property type="nucleotide sequence ID" value="NZ_PNBW01000015.1"/>
</dbReference>
<evidence type="ECO:0000313" key="3">
    <source>
        <dbReference type="EMBL" id="TMO78303.1"/>
    </source>
</evidence>
<proteinExistence type="predicted"/>
<reference evidence="5" key="2">
    <citation type="submission" date="2019-06" db="EMBL/GenBank/DDBJ databases">
        <title>Co-occurence of chitin degradation, pigmentation and bioactivity in marine Pseudoalteromonas.</title>
        <authorList>
            <person name="Sonnenschein E.C."/>
            <person name="Bech P.K."/>
        </authorList>
    </citation>
    <scope>NUCLEOTIDE SEQUENCE [LARGE SCALE GENOMIC DNA]</scope>
    <source>
        <strain evidence="5">S3790</strain>
        <strain evidence="3">S3895</strain>
    </source>
</reference>
<dbReference type="OrthoDB" id="4750212at2"/>
<feature type="chain" id="PRO_5024354083" evidence="1">
    <location>
        <begin position="19"/>
        <end position="167"/>
    </location>
</feature>
<comment type="caution">
    <text evidence="2">The sequence shown here is derived from an EMBL/GenBank/DDBJ whole genome shotgun (WGS) entry which is preliminary data.</text>
</comment>
<evidence type="ECO:0000313" key="4">
    <source>
        <dbReference type="Proteomes" id="UP000307164"/>
    </source>
</evidence>
<dbReference type="EMBL" id="PNBW01000015">
    <property type="protein sequence ID" value="TMO78303.1"/>
    <property type="molecule type" value="Genomic_DNA"/>
</dbReference>
<evidence type="ECO:0000313" key="5">
    <source>
        <dbReference type="Proteomes" id="UP000307217"/>
    </source>
</evidence>
<accession>A0A5S3V5K8</accession>
<organism evidence="2 5">
    <name type="scientific">Pseudoalteromonas aurantia</name>
    <dbReference type="NCBI Taxonomy" id="43654"/>
    <lineage>
        <taxon>Bacteria</taxon>
        <taxon>Pseudomonadati</taxon>
        <taxon>Pseudomonadota</taxon>
        <taxon>Gammaproteobacteria</taxon>
        <taxon>Alteromonadales</taxon>
        <taxon>Pseudoalteromonadaceae</taxon>
        <taxon>Pseudoalteromonas</taxon>
    </lineage>
</organism>
<feature type="signal peptide" evidence="1">
    <location>
        <begin position="1"/>
        <end position="18"/>
    </location>
</feature>
<dbReference type="AlphaFoldDB" id="A0A5S3V5K8"/>
<dbReference type="EMBL" id="PNBX01000085">
    <property type="protein sequence ID" value="TMO65754.1"/>
    <property type="molecule type" value="Genomic_DNA"/>
</dbReference>
<evidence type="ECO:0000256" key="1">
    <source>
        <dbReference type="SAM" id="SignalP"/>
    </source>
</evidence>
<keyword evidence="4" id="KW-1185">Reference proteome</keyword>
<keyword evidence="1" id="KW-0732">Signal</keyword>
<reference evidence="2 5" key="1">
    <citation type="submission" date="2018-01" db="EMBL/GenBank/DDBJ databases">
        <authorList>
            <person name="Paulsen S."/>
            <person name="Gram L.K."/>
        </authorList>
    </citation>
    <scope>NUCLEOTIDE SEQUENCE [LARGE SCALE GENOMIC DNA]</scope>
    <source>
        <strain evidence="2 5">S3790</strain>
        <strain evidence="3">S3895</strain>
    </source>
</reference>
<dbReference type="Proteomes" id="UP000307217">
    <property type="component" value="Unassembled WGS sequence"/>
</dbReference>
<dbReference type="Proteomes" id="UP000307164">
    <property type="component" value="Unassembled WGS sequence"/>
</dbReference>